<evidence type="ECO:0000259" key="1">
    <source>
        <dbReference type="Pfam" id="PF02771"/>
    </source>
</evidence>
<sequence length="376" mass="41296">MTLTFDTSIDTSSADRVDATDDLLLVARTRTFAHETLKPRALLTDAEGVTAETIEGLRGIGLLNHLAPARFGGGELDKAAERRVHEHLAYGDFNTWLAWAQHTGLLEHFSALAKSGKPIGDLGERILRGEILSGTAISDARHYPARYVRATPADGRWTINGTVSWVSGWGVNAVLSVAAIDPTTETQLLALIDVADERLNAEPLPLTAATGSRTWRVTFDDVFVSESDIVKRTPRSEWDLRDQKIVSDVRPQVFGVARAILDELRDSDTDAAHVVAQAWEAPFARYRARAYDLADRAESDPRGPQYFPERLALKVETLRALHKISRALLISRAGTGILSTDTAQLHARSVLFLQIQSQNRHSRTAQLADIAESAPI</sequence>
<dbReference type="InterPro" id="IPR009100">
    <property type="entry name" value="AcylCoA_DH/oxidase_NM_dom_sf"/>
</dbReference>
<dbReference type="PANTHER" id="PTHR43884">
    <property type="entry name" value="ACYL-COA DEHYDROGENASE"/>
    <property type="match status" value="1"/>
</dbReference>
<name>A0ABU3WRH7_9NOCA</name>
<dbReference type="Proteomes" id="UP001275440">
    <property type="component" value="Unassembled WGS sequence"/>
</dbReference>
<dbReference type="EMBL" id="WBMO01000001">
    <property type="protein sequence ID" value="MDV2476607.1"/>
    <property type="molecule type" value="Genomic_DNA"/>
</dbReference>
<evidence type="ECO:0000313" key="2">
    <source>
        <dbReference type="EMBL" id="MDV2476607.1"/>
    </source>
</evidence>
<proteinExistence type="predicted"/>
<gene>
    <name evidence="2" type="ORF">F8M49_17105</name>
</gene>
<dbReference type="Gene3D" id="2.40.110.10">
    <property type="entry name" value="Butyryl-CoA Dehydrogenase, subunit A, domain 2"/>
    <property type="match status" value="1"/>
</dbReference>
<feature type="domain" description="Acyl-CoA dehydrogenase/oxidase N-terminal" evidence="1">
    <location>
        <begin position="24"/>
        <end position="107"/>
    </location>
</feature>
<dbReference type="InterPro" id="IPR037069">
    <property type="entry name" value="AcylCoA_DH/ox_N_sf"/>
</dbReference>
<dbReference type="SUPFAM" id="SSF56645">
    <property type="entry name" value="Acyl-CoA dehydrogenase NM domain-like"/>
    <property type="match status" value="1"/>
</dbReference>
<protein>
    <submittedName>
        <fullName evidence="2">Acyl-CoA dehydrogenase</fullName>
    </submittedName>
</protein>
<comment type="caution">
    <text evidence="2">The sequence shown here is derived from an EMBL/GenBank/DDBJ whole genome shotgun (WGS) entry which is preliminary data.</text>
</comment>
<evidence type="ECO:0000313" key="3">
    <source>
        <dbReference type="Proteomes" id="UP001275440"/>
    </source>
</evidence>
<organism evidence="2 3">
    <name type="scientific">Rhodococcus zopfii</name>
    <dbReference type="NCBI Taxonomy" id="43772"/>
    <lineage>
        <taxon>Bacteria</taxon>
        <taxon>Bacillati</taxon>
        <taxon>Actinomycetota</taxon>
        <taxon>Actinomycetes</taxon>
        <taxon>Mycobacteriales</taxon>
        <taxon>Nocardiaceae</taxon>
        <taxon>Rhodococcus</taxon>
    </lineage>
</organism>
<reference evidence="2 3" key="1">
    <citation type="submission" date="2019-10" db="EMBL/GenBank/DDBJ databases">
        <title>Draft Genome Assembly of Rhodococcus zopfii DSM44189.</title>
        <authorList>
            <person name="Sutton J.M."/>
            <person name="Akob D.M."/>
            <person name="Bushman T.J."/>
        </authorList>
    </citation>
    <scope>NUCLEOTIDE SEQUENCE [LARGE SCALE GENOMIC DNA]</scope>
    <source>
        <strain evidence="2 3">DSM 44189</strain>
    </source>
</reference>
<dbReference type="Gene3D" id="1.10.540.10">
    <property type="entry name" value="Acyl-CoA dehydrogenase/oxidase, N-terminal domain"/>
    <property type="match status" value="1"/>
</dbReference>
<keyword evidence="3" id="KW-1185">Reference proteome</keyword>
<accession>A0ABU3WRH7</accession>
<dbReference type="InterPro" id="IPR013786">
    <property type="entry name" value="AcylCoA_DH/ox_N"/>
</dbReference>
<dbReference type="Pfam" id="PF02771">
    <property type="entry name" value="Acyl-CoA_dh_N"/>
    <property type="match status" value="1"/>
</dbReference>
<dbReference type="InterPro" id="IPR046373">
    <property type="entry name" value="Acyl-CoA_Oxase/DH_mid-dom_sf"/>
</dbReference>
<dbReference type="PANTHER" id="PTHR43884:SF12">
    <property type="entry name" value="ISOVALERYL-COA DEHYDROGENASE, MITOCHONDRIAL-RELATED"/>
    <property type="match status" value="1"/>
</dbReference>